<dbReference type="RefSeq" id="WP_104956063.1">
    <property type="nucleotide sequence ID" value="NZ_CP026377.1"/>
</dbReference>
<dbReference type="Proteomes" id="UP000238365">
    <property type="component" value="Chromosome"/>
</dbReference>
<dbReference type="InterPro" id="IPR050643">
    <property type="entry name" value="Periplasmic_pilus_chap"/>
</dbReference>
<organism evidence="12 13">
    <name type="scientific">Mixta gaviniae</name>
    <dbReference type="NCBI Taxonomy" id="665914"/>
    <lineage>
        <taxon>Bacteria</taxon>
        <taxon>Pseudomonadati</taxon>
        <taxon>Pseudomonadota</taxon>
        <taxon>Gammaproteobacteria</taxon>
        <taxon>Enterobacterales</taxon>
        <taxon>Erwiniaceae</taxon>
        <taxon>Mixta</taxon>
    </lineage>
</organism>
<evidence type="ECO:0000256" key="9">
    <source>
        <dbReference type="SAM" id="SignalP"/>
    </source>
</evidence>
<evidence type="ECO:0000256" key="7">
    <source>
        <dbReference type="ARBA" id="ARBA00023319"/>
    </source>
</evidence>
<evidence type="ECO:0000256" key="1">
    <source>
        <dbReference type="ARBA" id="ARBA00004418"/>
    </source>
</evidence>
<keyword evidence="3" id="KW-1029">Fimbrium biogenesis</keyword>
<gene>
    <name evidence="12" type="ORF">C2E15_02965</name>
</gene>
<keyword evidence="6 8" id="KW-0143">Chaperone</keyword>
<keyword evidence="5" id="KW-0574">Periplasm</keyword>
<evidence type="ECO:0000259" key="11">
    <source>
        <dbReference type="Pfam" id="PF02753"/>
    </source>
</evidence>
<comment type="subcellular location">
    <subcellularLocation>
        <location evidence="1 8">Periplasm</location>
    </subcellularLocation>
</comment>
<dbReference type="GO" id="GO:0071555">
    <property type="term" value="P:cell wall organization"/>
    <property type="evidence" value="ECO:0007669"/>
    <property type="project" value="InterPro"/>
</dbReference>
<accession>A0A2L0IC64</accession>
<dbReference type="InterPro" id="IPR013783">
    <property type="entry name" value="Ig-like_fold"/>
</dbReference>
<comment type="similarity">
    <text evidence="2 8">Belongs to the periplasmic pilus chaperone family.</text>
</comment>
<feature type="signal peptide" evidence="9">
    <location>
        <begin position="1"/>
        <end position="21"/>
    </location>
</feature>
<dbReference type="InterPro" id="IPR008962">
    <property type="entry name" value="PapD-like_sf"/>
</dbReference>
<evidence type="ECO:0000313" key="13">
    <source>
        <dbReference type="Proteomes" id="UP000238365"/>
    </source>
</evidence>
<dbReference type="PROSITE" id="PS00635">
    <property type="entry name" value="PILI_CHAPERONE"/>
    <property type="match status" value="1"/>
</dbReference>
<evidence type="ECO:0000256" key="5">
    <source>
        <dbReference type="ARBA" id="ARBA00022764"/>
    </source>
</evidence>
<evidence type="ECO:0000256" key="3">
    <source>
        <dbReference type="ARBA" id="ARBA00022558"/>
    </source>
</evidence>
<dbReference type="PANTHER" id="PTHR30251:SF9">
    <property type="entry name" value="CHAPERONE PROTEIN CAF1M"/>
    <property type="match status" value="1"/>
</dbReference>
<dbReference type="FunFam" id="2.60.40.10:FF:000458">
    <property type="entry name" value="Molecular chaperone FimC"/>
    <property type="match status" value="1"/>
</dbReference>
<dbReference type="SUPFAM" id="SSF49584">
    <property type="entry name" value="Periplasmic chaperone C-domain"/>
    <property type="match status" value="1"/>
</dbReference>
<evidence type="ECO:0000259" key="10">
    <source>
        <dbReference type="Pfam" id="PF00345"/>
    </source>
</evidence>
<dbReference type="PRINTS" id="PR00969">
    <property type="entry name" value="CHAPERONPILI"/>
</dbReference>
<keyword evidence="7" id="KW-0393">Immunoglobulin domain</keyword>
<name>A0A2L0IC64_9GAMM</name>
<dbReference type="Pfam" id="PF00345">
    <property type="entry name" value="PapD_N"/>
    <property type="match status" value="1"/>
</dbReference>
<evidence type="ECO:0000256" key="6">
    <source>
        <dbReference type="ARBA" id="ARBA00023186"/>
    </source>
</evidence>
<feature type="chain" id="PRO_5015005192" evidence="9">
    <location>
        <begin position="22"/>
        <end position="228"/>
    </location>
</feature>
<keyword evidence="4 9" id="KW-0732">Signal</keyword>
<dbReference type="SUPFAM" id="SSF49354">
    <property type="entry name" value="PapD-like"/>
    <property type="match status" value="1"/>
</dbReference>
<feature type="domain" description="Pili assembly chaperone N-terminal" evidence="10">
    <location>
        <begin position="22"/>
        <end position="135"/>
    </location>
</feature>
<dbReference type="AlphaFoldDB" id="A0A2L0IC64"/>
<reference evidence="12 13" key="1">
    <citation type="submission" date="2018-01" db="EMBL/GenBank/DDBJ databases">
        <title>Complete and assembled Genome of Pantoea gaviniae DSM22758T.</title>
        <authorList>
            <person name="Stevens M.J.A."/>
            <person name="Zurfluh K."/>
            <person name="Stephan R."/>
        </authorList>
    </citation>
    <scope>NUCLEOTIDE SEQUENCE [LARGE SCALE GENOMIC DNA]</scope>
    <source>
        <strain evidence="12 13">DSM 22758</strain>
    </source>
</reference>
<protein>
    <submittedName>
        <fullName evidence="12">Long polar fimbrial chaperone LpfB</fullName>
    </submittedName>
</protein>
<dbReference type="InterPro" id="IPR016147">
    <property type="entry name" value="Pili_assmbl_chaperone_N"/>
</dbReference>
<dbReference type="PANTHER" id="PTHR30251">
    <property type="entry name" value="PILUS ASSEMBLY CHAPERONE"/>
    <property type="match status" value="1"/>
</dbReference>
<proteinExistence type="inferred from homology"/>
<dbReference type="InterPro" id="IPR016148">
    <property type="entry name" value="Pili_assmbl_chaperone_C"/>
</dbReference>
<evidence type="ECO:0000256" key="8">
    <source>
        <dbReference type="RuleBase" id="RU003918"/>
    </source>
</evidence>
<feature type="domain" description="Pili assembly chaperone C-terminal" evidence="11">
    <location>
        <begin position="158"/>
        <end position="215"/>
    </location>
</feature>
<dbReference type="GO" id="GO:0030288">
    <property type="term" value="C:outer membrane-bounded periplasmic space"/>
    <property type="evidence" value="ECO:0007669"/>
    <property type="project" value="InterPro"/>
</dbReference>
<sequence>MTKRIFAFLLLAPLLNGTASAGVIVGGTRIIFNGAAKETTLNVTNPDASPWLIQSWAETEDHRKAPFIFSPPLFRLDGKQKNILRIIHTGGALPGDRESLFWANVKSIPSTPDMDNALQIAIKTQIKLIYRPAALKNGFSPEQMQKLQWRWQQGKLQVTNPTAFYMHFHSIEINGHPLADPQWVAPFAVKHYSLPQPVAAGTVRWRLINDYGALTETFQASYSSSLKN</sequence>
<dbReference type="Pfam" id="PF02753">
    <property type="entry name" value="PapD_C"/>
    <property type="match status" value="1"/>
</dbReference>
<dbReference type="Gene3D" id="2.60.40.10">
    <property type="entry name" value="Immunoglobulins"/>
    <property type="match status" value="2"/>
</dbReference>
<keyword evidence="13" id="KW-1185">Reference proteome</keyword>
<dbReference type="InterPro" id="IPR001829">
    <property type="entry name" value="Pili_assmbl_chaperone_bac"/>
</dbReference>
<dbReference type="KEGG" id="pgz:C2E15_02965"/>
<evidence type="ECO:0000313" key="12">
    <source>
        <dbReference type="EMBL" id="AUX92163.1"/>
    </source>
</evidence>
<dbReference type="InterPro" id="IPR018046">
    <property type="entry name" value="Pili_assmbl_chaperone_CS"/>
</dbReference>
<evidence type="ECO:0000256" key="2">
    <source>
        <dbReference type="ARBA" id="ARBA00007399"/>
    </source>
</evidence>
<dbReference type="EMBL" id="CP026377">
    <property type="protein sequence ID" value="AUX92163.1"/>
    <property type="molecule type" value="Genomic_DNA"/>
</dbReference>
<evidence type="ECO:0000256" key="4">
    <source>
        <dbReference type="ARBA" id="ARBA00022729"/>
    </source>
</evidence>
<dbReference type="InterPro" id="IPR036316">
    <property type="entry name" value="Pili_assmbl_chap_C_dom_sf"/>
</dbReference>